<dbReference type="Proteomes" id="UP000540191">
    <property type="component" value="Unassembled WGS sequence"/>
</dbReference>
<evidence type="ECO:0000259" key="2">
    <source>
        <dbReference type="Pfam" id="PF07179"/>
    </source>
</evidence>
<feature type="compositionally biased region" description="Basic and acidic residues" evidence="1">
    <location>
        <begin position="15"/>
        <end position="24"/>
    </location>
</feature>
<comment type="caution">
    <text evidence="3">The sequence shown here is derived from an EMBL/GenBank/DDBJ whole genome shotgun (WGS) entry which is preliminary data.</text>
</comment>
<dbReference type="InterPro" id="IPR009839">
    <property type="entry name" value="SseB_N"/>
</dbReference>
<evidence type="ECO:0000256" key="1">
    <source>
        <dbReference type="SAM" id="MobiDB-lite"/>
    </source>
</evidence>
<name>A0A7W7GMK6_9MICC</name>
<feature type="domain" description="SseB protein N-terminal" evidence="2">
    <location>
        <begin position="103"/>
        <end position="231"/>
    </location>
</feature>
<evidence type="ECO:0000313" key="4">
    <source>
        <dbReference type="Proteomes" id="UP000540191"/>
    </source>
</evidence>
<feature type="region of interest" description="Disordered" evidence="1">
    <location>
        <begin position="1"/>
        <end position="43"/>
    </location>
</feature>
<feature type="compositionally biased region" description="Polar residues" evidence="1">
    <location>
        <begin position="1"/>
        <end position="14"/>
    </location>
</feature>
<gene>
    <name evidence="3" type="ORF">HDA30_000378</name>
</gene>
<proteinExistence type="predicted"/>
<protein>
    <recommendedName>
        <fullName evidence="2">SseB protein N-terminal domain-containing protein</fullName>
    </recommendedName>
</protein>
<organism evidence="3 4">
    <name type="scientific">Micrococcus cohnii</name>
    <dbReference type="NCBI Taxonomy" id="993416"/>
    <lineage>
        <taxon>Bacteria</taxon>
        <taxon>Bacillati</taxon>
        <taxon>Actinomycetota</taxon>
        <taxon>Actinomycetes</taxon>
        <taxon>Micrococcales</taxon>
        <taxon>Micrococcaceae</taxon>
        <taxon>Micrococcus</taxon>
    </lineage>
</organism>
<dbReference type="RefSeq" id="WP_184240947.1">
    <property type="nucleotide sequence ID" value="NZ_JACHNA010000001.1"/>
</dbReference>
<dbReference type="AlphaFoldDB" id="A0A7W7GMK6"/>
<accession>A0A7W7GMK6</accession>
<keyword evidence="4" id="KW-1185">Reference proteome</keyword>
<sequence>MTAQRPEADQSTEPTVDRGADDRGAAQASENVTVPRGTRELPGHIRAALDRVRTASPEGGLTDSAGVPWADRDLSGTGIDGSSNPLHAFDADDGTAPQEWDETMRRLAAQQASEEDAVDVLSRIRVFAAVVPTLAEDSEHVHVHDDGSEHTHHGDKQADVALVTLEAADGRKALPVFTSVPALTAWNPQARPVAVWMPRACLSAVDEGCELVVVDAGAEHTFVVRRPAVWALAQQKTWIPSYRDQELAEEIASVADLVPHLLNLGLAPGTGVAARTASGRVMSGGGSGPELQVVAMPARDADDADRRLMTTTLRMLLADLALLSERADSVEISLRSP</sequence>
<evidence type="ECO:0000313" key="3">
    <source>
        <dbReference type="EMBL" id="MBB4734870.1"/>
    </source>
</evidence>
<dbReference type="EMBL" id="JACHNA010000001">
    <property type="protein sequence ID" value="MBB4734870.1"/>
    <property type="molecule type" value="Genomic_DNA"/>
</dbReference>
<dbReference type="Pfam" id="PF07179">
    <property type="entry name" value="SseB"/>
    <property type="match status" value="1"/>
</dbReference>
<reference evidence="3 4" key="1">
    <citation type="submission" date="2020-08" db="EMBL/GenBank/DDBJ databases">
        <title>Sequencing the genomes of 1000 actinobacteria strains.</title>
        <authorList>
            <person name="Klenk H.-P."/>
        </authorList>
    </citation>
    <scope>NUCLEOTIDE SEQUENCE [LARGE SCALE GENOMIC DNA]</scope>
    <source>
        <strain evidence="3 4">DSM 23974</strain>
    </source>
</reference>